<feature type="region of interest" description="Disordered" evidence="1">
    <location>
        <begin position="157"/>
        <end position="242"/>
    </location>
</feature>
<dbReference type="PROSITE" id="PS51397">
    <property type="entry name" value="WLM"/>
    <property type="match status" value="1"/>
</dbReference>
<dbReference type="EMBL" id="JANBPK010001492">
    <property type="protein sequence ID" value="KAJ2922414.1"/>
    <property type="molecule type" value="Genomic_DNA"/>
</dbReference>
<evidence type="ECO:0000259" key="2">
    <source>
        <dbReference type="PROSITE" id="PS51397"/>
    </source>
</evidence>
<feature type="non-terminal residue" evidence="3">
    <location>
        <position position="1"/>
    </location>
</feature>
<proteinExistence type="predicted"/>
<dbReference type="Pfam" id="PF08325">
    <property type="entry name" value="WLM"/>
    <property type="match status" value="1"/>
</dbReference>
<keyword evidence="4" id="KW-1185">Reference proteome</keyword>
<feature type="compositionally biased region" description="Polar residues" evidence="1">
    <location>
        <begin position="382"/>
        <end position="407"/>
    </location>
</feature>
<comment type="caution">
    <text evidence="3">The sequence shown here is derived from an EMBL/GenBank/DDBJ whole genome shotgun (WGS) entry which is preliminary data.</text>
</comment>
<feature type="compositionally biased region" description="Basic and acidic residues" evidence="1">
    <location>
        <begin position="329"/>
        <end position="339"/>
    </location>
</feature>
<name>A0A9W8IV74_9AGAR</name>
<dbReference type="PANTHER" id="PTHR46622:SF1">
    <property type="entry name" value="DNA-DEPENDENT METALLOPROTEASE WSS1"/>
    <property type="match status" value="1"/>
</dbReference>
<dbReference type="PANTHER" id="PTHR46622">
    <property type="entry name" value="DNA-DEPENDENT METALLOPROTEASE WSS1"/>
    <property type="match status" value="1"/>
</dbReference>
<evidence type="ECO:0000313" key="4">
    <source>
        <dbReference type="Proteomes" id="UP001140091"/>
    </source>
</evidence>
<feature type="compositionally biased region" description="Basic residues" evidence="1">
    <location>
        <begin position="171"/>
        <end position="183"/>
    </location>
</feature>
<accession>A0A9W8IV74</accession>
<evidence type="ECO:0000313" key="3">
    <source>
        <dbReference type="EMBL" id="KAJ2922414.1"/>
    </source>
</evidence>
<feature type="region of interest" description="Disordered" evidence="1">
    <location>
        <begin position="256"/>
        <end position="416"/>
    </location>
</feature>
<sequence>MVHLRLNETEVNPNPHVNFITALPSIPEIQEESRQLLRALAAQVKPIMKSHGFVVNSLEEYEFNQVFAGRNWNHGETVELVLRRPGGEFYPTSWLMSTLCHEHMNHGPGFQALWKLLRLEVRQLQERGYYGDGYWSSGQRLADSARIPGDGVEAGDFPEYMCGGAQQRTRPTARRRRTGVPRGKRQETVPSLHTGRQTAKKRKAGGRVTSKYAFTGEGNSLGSAEEGGKGKGKRAASNRAREERALAAERRVQALLGVTSSQTKQEQAPEEDDGSTDSEDGLEIVNETDAERRQTLLSSKQENDDTEFLGTGKDWTMFEKEFSFGQPSGKRENDPDSSRHLGTIEIPSDDDEDHCDIPRTSGSTSVVGQTSARERKGKSKDTGSSPKASGQAPKSQRKGNTPRNGSTSKGGGALGLGKLVQTEIDFRKKESIGLASTQGGGRTLGSSKPRGPSPALDPASQSGRWSCKLCTL</sequence>
<dbReference type="Proteomes" id="UP001140091">
    <property type="component" value="Unassembled WGS sequence"/>
</dbReference>
<feature type="domain" description="WLM" evidence="2">
    <location>
        <begin position="8"/>
        <end position="253"/>
    </location>
</feature>
<dbReference type="InterPro" id="IPR053000">
    <property type="entry name" value="WSS1-like_metalloprotease"/>
</dbReference>
<dbReference type="GO" id="GO:0008237">
    <property type="term" value="F:metallopeptidase activity"/>
    <property type="evidence" value="ECO:0007669"/>
    <property type="project" value="TreeGrafter"/>
</dbReference>
<dbReference type="OrthoDB" id="447842at2759"/>
<dbReference type="InterPro" id="IPR013536">
    <property type="entry name" value="WLM_dom"/>
</dbReference>
<gene>
    <name evidence="3" type="ORF">H1R20_g14679</name>
</gene>
<feature type="region of interest" description="Disordered" evidence="1">
    <location>
        <begin position="431"/>
        <end position="472"/>
    </location>
</feature>
<reference evidence="3" key="1">
    <citation type="submission" date="2022-06" db="EMBL/GenBank/DDBJ databases">
        <title>Genome Sequence of Candolleomyces eurysporus.</title>
        <authorList>
            <person name="Buettner E."/>
        </authorList>
    </citation>
    <scope>NUCLEOTIDE SEQUENCE</scope>
    <source>
        <strain evidence="3">VTCC 930004</strain>
    </source>
</reference>
<dbReference type="GO" id="GO:0006281">
    <property type="term" value="P:DNA repair"/>
    <property type="evidence" value="ECO:0007669"/>
    <property type="project" value="TreeGrafter"/>
</dbReference>
<dbReference type="AlphaFoldDB" id="A0A9W8IV74"/>
<feature type="compositionally biased region" description="Low complexity" evidence="1">
    <location>
        <begin position="360"/>
        <end position="371"/>
    </location>
</feature>
<feature type="compositionally biased region" description="Polar residues" evidence="1">
    <location>
        <begin position="188"/>
        <end position="197"/>
    </location>
</feature>
<evidence type="ECO:0000256" key="1">
    <source>
        <dbReference type="SAM" id="MobiDB-lite"/>
    </source>
</evidence>
<organism evidence="3 4">
    <name type="scientific">Candolleomyces eurysporus</name>
    <dbReference type="NCBI Taxonomy" id="2828524"/>
    <lineage>
        <taxon>Eukaryota</taxon>
        <taxon>Fungi</taxon>
        <taxon>Dikarya</taxon>
        <taxon>Basidiomycota</taxon>
        <taxon>Agaricomycotina</taxon>
        <taxon>Agaricomycetes</taxon>
        <taxon>Agaricomycetidae</taxon>
        <taxon>Agaricales</taxon>
        <taxon>Agaricineae</taxon>
        <taxon>Psathyrellaceae</taxon>
        <taxon>Candolleomyces</taxon>
    </lineage>
</organism>
<dbReference type="GO" id="GO:0005634">
    <property type="term" value="C:nucleus"/>
    <property type="evidence" value="ECO:0007669"/>
    <property type="project" value="TreeGrafter"/>
</dbReference>
<feature type="compositionally biased region" description="Acidic residues" evidence="1">
    <location>
        <begin position="268"/>
        <end position="288"/>
    </location>
</feature>
<protein>
    <recommendedName>
        <fullName evidence="2">WLM domain-containing protein</fullName>
    </recommendedName>
</protein>